<evidence type="ECO:0000256" key="1">
    <source>
        <dbReference type="SAM" id="MobiDB-lite"/>
    </source>
</evidence>
<comment type="caution">
    <text evidence="2">The sequence shown here is derived from an EMBL/GenBank/DDBJ whole genome shotgun (WGS) entry which is preliminary data.</text>
</comment>
<protein>
    <submittedName>
        <fullName evidence="2">Uncharacterized protein</fullName>
    </submittedName>
</protein>
<organism evidence="2 3">
    <name type="scientific">Kitasatospora putterlickiae</name>
    <dbReference type="NCBI Taxonomy" id="221725"/>
    <lineage>
        <taxon>Bacteria</taxon>
        <taxon>Bacillati</taxon>
        <taxon>Actinomycetota</taxon>
        <taxon>Actinomycetes</taxon>
        <taxon>Kitasatosporales</taxon>
        <taxon>Streptomycetaceae</taxon>
        <taxon>Kitasatospora</taxon>
    </lineage>
</organism>
<name>A0ABN1YCQ8_9ACTN</name>
<gene>
    <name evidence="2" type="ORF">GCM10009639_50410</name>
</gene>
<reference evidence="2 3" key="1">
    <citation type="journal article" date="2019" name="Int. J. Syst. Evol. Microbiol.">
        <title>The Global Catalogue of Microorganisms (GCM) 10K type strain sequencing project: providing services to taxonomists for standard genome sequencing and annotation.</title>
        <authorList>
            <consortium name="The Broad Institute Genomics Platform"/>
            <consortium name="The Broad Institute Genome Sequencing Center for Infectious Disease"/>
            <person name="Wu L."/>
            <person name="Ma J."/>
        </authorList>
    </citation>
    <scope>NUCLEOTIDE SEQUENCE [LARGE SCALE GENOMIC DNA]</scope>
    <source>
        <strain evidence="2 3">JCM 12393</strain>
    </source>
</reference>
<sequence>MAATIRPNRELQTMGDLFAPPGDPGPPEVRARARRAVAARARDAEDCRLLLDVLGLLEGAAPAEGSAS</sequence>
<dbReference type="EMBL" id="BAAAKJ010000280">
    <property type="protein sequence ID" value="GAA1404480.1"/>
    <property type="molecule type" value="Genomic_DNA"/>
</dbReference>
<keyword evidence="3" id="KW-1185">Reference proteome</keyword>
<accession>A0ABN1YCQ8</accession>
<feature type="region of interest" description="Disordered" evidence="1">
    <location>
        <begin position="1"/>
        <end position="29"/>
    </location>
</feature>
<evidence type="ECO:0000313" key="3">
    <source>
        <dbReference type="Proteomes" id="UP001499863"/>
    </source>
</evidence>
<evidence type="ECO:0000313" key="2">
    <source>
        <dbReference type="EMBL" id="GAA1404480.1"/>
    </source>
</evidence>
<dbReference type="Proteomes" id="UP001499863">
    <property type="component" value="Unassembled WGS sequence"/>
</dbReference>
<proteinExistence type="predicted"/>